<dbReference type="InterPro" id="IPR034904">
    <property type="entry name" value="FSCA_dom_sf"/>
</dbReference>
<dbReference type="InterPro" id="IPR002744">
    <property type="entry name" value="MIP18-like"/>
</dbReference>
<sequence>MVQHETVTVVRDCDATVVPAGTKVVIPEGTEVTITQTLGGSYSVITDRGFMARVEAVDADALGKEAAPETPKTAPVEQVTDPETMETLVWDQLRSVYDPEIPVNIVDLGLVYKCDVAEADDGYRVEVEMTMTAPGCGMG</sequence>
<dbReference type="AlphaFoldDB" id="A0A7Y2E8J2"/>
<dbReference type="Pfam" id="PF01883">
    <property type="entry name" value="FeS_assembly_P"/>
    <property type="match status" value="1"/>
</dbReference>
<protein>
    <submittedName>
        <fullName evidence="2">DUF59 domain-containing protein</fullName>
    </submittedName>
</protein>
<comment type="caution">
    <text evidence="2">The sequence shown here is derived from an EMBL/GenBank/DDBJ whole genome shotgun (WGS) entry which is preliminary data.</text>
</comment>
<accession>A0A7Y2E8J2</accession>
<dbReference type="EMBL" id="JABDJR010000024">
    <property type="protein sequence ID" value="NNF05274.1"/>
    <property type="molecule type" value="Genomic_DNA"/>
</dbReference>
<feature type="non-terminal residue" evidence="2">
    <location>
        <position position="139"/>
    </location>
</feature>
<feature type="domain" description="MIP18 family-like" evidence="1">
    <location>
        <begin position="89"/>
        <end position="137"/>
    </location>
</feature>
<dbReference type="InterPro" id="IPR052339">
    <property type="entry name" value="Fe-S_Maturation_MIP18"/>
</dbReference>
<evidence type="ECO:0000313" key="2">
    <source>
        <dbReference type="EMBL" id="NNF05274.1"/>
    </source>
</evidence>
<evidence type="ECO:0000259" key="1">
    <source>
        <dbReference type="Pfam" id="PF01883"/>
    </source>
</evidence>
<dbReference type="Gene3D" id="3.30.300.130">
    <property type="entry name" value="Fe-S cluster assembly (FSCA)"/>
    <property type="match status" value="1"/>
</dbReference>
<evidence type="ECO:0000313" key="3">
    <source>
        <dbReference type="Proteomes" id="UP000547674"/>
    </source>
</evidence>
<organism evidence="2 3">
    <name type="scientific">Eiseniibacteriota bacterium</name>
    <dbReference type="NCBI Taxonomy" id="2212470"/>
    <lineage>
        <taxon>Bacteria</taxon>
        <taxon>Candidatus Eiseniibacteriota</taxon>
    </lineage>
</organism>
<dbReference type="PANTHER" id="PTHR42831">
    <property type="entry name" value="FE-S PROTEIN MATURATION AUXILIARY FACTOR YITW"/>
    <property type="match status" value="1"/>
</dbReference>
<dbReference type="Proteomes" id="UP000547674">
    <property type="component" value="Unassembled WGS sequence"/>
</dbReference>
<reference evidence="2 3" key="1">
    <citation type="submission" date="2020-03" db="EMBL/GenBank/DDBJ databases">
        <title>Metabolic flexibility allows generalist bacteria to become dominant in a frequently disturbed ecosystem.</title>
        <authorList>
            <person name="Chen Y.-J."/>
            <person name="Leung P.M."/>
            <person name="Bay S.K."/>
            <person name="Hugenholtz P."/>
            <person name="Kessler A.J."/>
            <person name="Shelley G."/>
            <person name="Waite D.W."/>
            <person name="Cook P.L."/>
            <person name="Greening C."/>
        </authorList>
    </citation>
    <scope>NUCLEOTIDE SEQUENCE [LARGE SCALE GENOMIC DNA]</scope>
    <source>
        <strain evidence="2">SS_bin_28</strain>
    </source>
</reference>
<dbReference type="PANTHER" id="PTHR42831:SF1">
    <property type="entry name" value="FE-S PROTEIN MATURATION AUXILIARY FACTOR YITW"/>
    <property type="match status" value="1"/>
</dbReference>
<name>A0A7Y2E8J2_UNCEI</name>
<proteinExistence type="predicted"/>
<gene>
    <name evidence="2" type="ORF">HKN21_00805</name>
</gene>
<dbReference type="SUPFAM" id="SSF117916">
    <property type="entry name" value="Fe-S cluster assembly (FSCA) domain-like"/>
    <property type="match status" value="1"/>
</dbReference>